<evidence type="ECO:0000313" key="2">
    <source>
        <dbReference type="EMBL" id="MBB5751647.1"/>
    </source>
</evidence>
<comment type="similarity">
    <text evidence="1">Belongs to the ROK (NagC/XylR) family.</text>
</comment>
<dbReference type="SUPFAM" id="SSF53067">
    <property type="entry name" value="Actin-like ATPase domain"/>
    <property type="match status" value="1"/>
</dbReference>
<accession>A0A7W9FJF0</accession>
<organism evidence="2 3">
    <name type="scientific">Prosthecomicrobium pneumaticum</name>
    <dbReference type="NCBI Taxonomy" id="81895"/>
    <lineage>
        <taxon>Bacteria</taxon>
        <taxon>Pseudomonadati</taxon>
        <taxon>Pseudomonadota</taxon>
        <taxon>Alphaproteobacteria</taxon>
        <taxon>Hyphomicrobiales</taxon>
        <taxon>Kaistiaceae</taxon>
        <taxon>Prosthecomicrobium</taxon>
    </lineage>
</organism>
<proteinExistence type="inferred from homology"/>
<dbReference type="InterPro" id="IPR027417">
    <property type="entry name" value="P-loop_NTPase"/>
</dbReference>
<dbReference type="PANTHER" id="PTHR18964:SF149">
    <property type="entry name" value="BIFUNCTIONAL UDP-N-ACETYLGLUCOSAMINE 2-EPIMERASE_N-ACETYLMANNOSAMINE KINASE"/>
    <property type="match status" value="1"/>
</dbReference>
<dbReference type="PROSITE" id="PS01125">
    <property type="entry name" value="ROK"/>
    <property type="match status" value="1"/>
</dbReference>
<dbReference type="RefSeq" id="WP_183852499.1">
    <property type="nucleotide sequence ID" value="NZ_JACHOO010000001.1"/>
</dbReference>
<dbReference type="InterPro" id="IPR000600">
    <property type="entry name" value="ROK"/>
</dbReference>
<dbReference type="GO" id="GO:0004340">
    <property type="term" value="F:glucokinase activity"/>
    <property type="evidence" value="ECO:0007669"/>
    <property type="project" value="UniProtKB-EC"/>
</dbReference>
<dbReference type="Pfam" id="PF00480">
    <property type="entry name" value="ROK"/>
    <property type="match status" value="1"/>
</dbReference>
<dbReference type="InterPro" id="IPR049874">
    <property type="entry name" value="ROK_cs"/>
</dbReference>
<dbReference type="Proteomes" id="UP000523821">
    <property type="component" value="Unassembled WGS sequence"/>
</dbReference>
<protein>
    <submittedName>
        <fullName evidence="2">Glucokinase</fullName>
        <ecNumber evidence="2">2.7.1.2</ecNumber>
    </submittedName>
</protein>
<sequence>MAPGRSAIGVDIGGTHIRAARVSEAGAILAITRTASARDPERALDAVIAAIRAVDADDAAAIGIGVPGRVDAATGAVLSGGYVDLSGVALRARIEALFGRPVAIDNDCGMALVAEAAVGAARGLRNVVMLTIGTGIGGALMEGGRLLRGRRTAGQLGHLVVETEGRPCVCGKRGCVETTSSGTALGRLIAGAGLAAGTTAAELRRRAEAGDPAATGVLRAWALPLRAAIDSLAAALDPDIVLLGGGLGAEAAAAVAALPAQPSWYPCRIAAAALGDEAGVIGAAHAALDRSAPLAAGSPPAAIGRSASAAAGSPPAAIPARAAGATAPRPKRAVLVNGVPASGKSGVARALAERTGWPVLALDVIKNPFLERIEGVDRPFNRLLGQASYAAIFATIGAAPPGSTFIVDAWFGFQPEAVLDAHIATAGLDQVAEIWCHAPPDTVAERYRSRAAARLPGHPGAAYADELRLLAARATPLGRGPLIAVDTTTPLDAGRLADWLTEMGF</sequence>
<dbReference type="EC" id="2.7.1.2" evidence="2"/>
<dbReference type="Pfam" id="PF13671">
    <property type="entry name" value="AAA_33"/>
    <property type="match status" value="1"/>
</dbReference>
<keyword evidence="2" id="KW-0418">Kinase</keyword>
<evidence type="ECO:0000313" key="3">
    <source>
        <dbReference type="Proteomes" id="UP000523821"/>
    </source>
</evidence>
<evidence type="ECO:0000256" key="1">
    <source>
        <dbReference type="ARBA" id="ARBA00006479"/>
    </source>
</evidence>
<dbReference type="SUPFAM" id="SSF52540">
    <property type="entry name" value="P-loop containing nucleoside triphosphate hydrolases"/>
    <property type="match status" value="1"/>
</dbReference>
<gene>
    <name evidence="2" type="ORF">GGQ63_000690</name>
</gene>
<keyword evidence="2" id="KW-0808">Transferase</keyword>
<dbReference type="PANTHER" id="PTHR18964">
    <property type="entry name" value="ROK (REPRESSOR, ORF, KINASE) FAMILY"/>
    <property type="match status" value="1"/>
</dbReference>
<keyword evidence="3" id="KW-1185">Reference proteome</keyword>
<reference evidence="2 3" key="1">
    <citation type="submission" date="2020-08" db="EMBL/GenBank/DDBJ databases">
        <title>Genomic Encyclopedia of Type Strains, Phase IV (KMG-IV): sequencing the most valuable type-strain genomes for metagenomic binning, comparative biology and taxonomic classification.</title>
        <authorList>
            <person name="Goeker M."/>
        </authorList>
    </citation>
    <scope>NUCLEOTIDE SEQUENCE [LARGE SCALE GENOMIC DNA]</scope>
    <source>
        <strain evidence="2 3">DSM 16268</strain>
    </source>
</reference>
<dbReference type="InterPro" id="IPR043129">
    <property type="entry name" value="ATPase_NBD"/>
</dbReference>
<dbReference type="Gene3D" id="3.30.420.40">
    <property type="match status" value="2"/>
</dbReference>
<comment type="caution">
    <text evidence="2">The sequence shown here is derived from an EMBL/GenBank/DDBJ whole genome shotgun (WGS) entry which is preliminary data.</text>
</comment>
<dbReference type="AlphaFoldDB" id="A0A7W9FJF0"/>
<dbReference type="EMBL" id="JACHOO010000001">
    <property type="protein sequence ID" value="MBB5751647.1"/>
    <property type="molecule type" value="Genomic_DNA"/>
</dbReference>
<name>A0A7W9FJF0_9HYPH</name>
<dbReference type="Gene3D" id="3.40.50.300">
    <property type="entry name" value="P-loop containing nucleotide triphosphate hydrolases"/>
    <property type="match status" value="1"/>
</dbReference>